<dbReference type="EMBL" id="FOLE01000004">
    <property type="protein sequence ID" value="SFC28219.1"/>
    <property type="molecule type" value="Genomic_DNA"/>
</dbReference>
<dbReference type="RefSeq" id="WP_091510662.1">
    <property type="nucleotide sequence ID" value="NZ_FOLE01000004.1"/>
</dbReference>
<proteinExistence type="predicted"/>
<name>A0A1I1HVP3_9BACT</name>
<dbReference type="AlphaFoldDB" id="A0A1I1HVP3"/>
<sequence length="132" mass="15673">MNPTFEVRYDEQTRTVCADTFGFLGHDLYQEGWLKVLKLLEVHHCQKIFMNVSDGKIISAENQQWFLEKFIPKMERLMSGRNLYQARVVNDSDYFSKISTQNVYKKVQQQHSNAHLMDFKTQEEALAWLSKY</sequence>
<dbReference type="STRING" id="927664.SAMN05421780_104117"/>
<accession>A0A1I1HVP3</accession>
<evidence type="ECO:0000313" key="1">
    <source>
        <dbReference type="EMBL" id="SFC28219.1"/>
    </source>
</evidence>
<protein>
    <recommendedName>
        <fullName evidence="3">SpoIIAA-like</fullName>
    </recommendedName>
</protein>
<gene>
    <name evidence="1" type="ORF">SAMN05421780_104117</name>
</gene>
<organism evidence="1 2">
    <name type="scientific">Flexibacter flexilis DSM 6793</name>
    <dbReference type="NCBI Taxonomy" id="927664"/>
    <lineage>
        <taxon>Bacteria</taxon>
        <taxon>Pseudomonadati</taxon>
        <taxon>Bacteroidota</taxon>
        <taxon>Cytophagia</taxon>
        <taxon>Cytophagales</taxon>
        <taxon>Flexibacteraceae</taxon>
        <taxon>Flexibacter</taxon>
    </lineage>
</organism>
<keyword evidence="2" id="KW-1185">Reference proteome</keyword>
<reference evidence="1 2" key="1">
    <citation type="submission" date="2016-10" db="EMBL/GenBank/DDBJ databases">
        <authorList>
            <person name="de Groot N.N."/>
        </authorList>
    </citation>
    <scope>NUCLEOTIDE SEQUENCE [LARGE SCALE GENOMIC DNA]</scope>
    <source>
        <strain evidence="1 2">DSM 6793</strain>
    </source>
</reference>
<evidence type="ECO:0008006" key="3">
    <source>
        <dbReference type="Google" id="ProtNLM"/>
    </source>
</evidence>
<dbReference type="OrthoDB" id="981162at2"/>
<evidence type="ECO:0000313" key="2">
    <source>
        <dbReference type="Proteomes" id="UP000199514"/>
    </source>
</evidence>
<dbReference type="Proteomes" id="UP000199514">
    <property type="component" value="Unassembled WGS sequence"/>
</dbReference>